<gene>
    <name evidence="2" type="ORF">NQZ67_18760</name>
</gene>
<evidence type="ECO:0000256" key="1">
    <source>
        <dbReference type="SAM" id="Phobius"/>
    </source>
</evidence>
<evidence type="ECO:0000313" key="3">
    <source>
        <dbReference type="Proteomes" id="UP001141950"/>
    </source>
</evidence>
<name>A0A9X2SBR7_9BACL</name>
<comment type="caution">
    <text evidence="2">The sequence shown here is derived from an EMBL/GenBank/DDBJ whole genome shotgun (WGS) entry which is preliminary data.</text>
</comment>
<dbReference type="Pfam" id="PF10990">
    <property type="entry name" value="DUF2809"/>
    <property type="match status" value="1"/>
</dbReference>
<feature type="transmembrane region" description="Helical" evidence="1">
    <location>
        <begin position="9"/>
        <end position="29"/>
    </location>
</feature>
<keyword evidence="3" id="KW-1185">Reference proteome</keyword>
<feature type="transmembrane region" description="Helical" evidence="1">
    <location>
        <begin position="102"/>
        <end position="122"/>
    </location>
</feature>
<keyword evidence="1" id="KW-1133">Transmembrane helix</keyword>
<accession>A0A9X2SBR7</accession>
<keyword evidence="1" id="KW-0812">Transmembrane</keyword>
<dbReference type="AlphaFoldDB" id="A0A9X2SBR7"/>
<sequence>MNRLLRDRLFYAGATLVVLIAGLASRVWADRLPAFVASHFGDALWAAMIYCGIRVLTANKTTTIAFAASLLFCAAIEFSQLYKAEWIEAWRGTLPGSLILGHGFLAVDLIRYAAGILIVYTVDRIVCARR</sequence>
<feature type="transmembrane region" description="Helical" evidence="1">
    <location>
        <begin position="63"/>
        <end position="82"/>
    </location>
</feature>
<organism evidence="2 3">
    <name type="scientific">Paenibacillus soyae</name>
    <dbReference type="NCBI Taxonomy" id="2969249"/>
    <lineage>
        <taxon>Bacteria</taxon>
        <taxon>Bacillati</taxon>
        <taxon>Bacillota</taxon>
        <taxon>Bacilli</taxon>
        <taxon>Bacillales</taxon>
        <taxon>Paenibacillaceae</taxon>
        <taxon>Paenibacillus</taxon>
    </lineage>
</organism>
<dbReference type="RefSeq" id="WP_257448910.1">
    <property type="nucleotide sequence ID" value="NZ_JANIPJ010000014.1"/>
</dbReference>
<dbReference type="EMBL" id="JANIPJ010000014">
    <property type="protein sequence ID" value="MCR2805928.1"/>
    <property type="molecule type" value="Genomic_DNA"/>
</dbReference>
<protein>
    <submittedName>
        <fullName evidence="2">DUF2809 domain-containing protein</fullName>
    </submittedName>
</protein>
<dbReference type="InterPro" id="IPR021257">
    <property type="entry name" value="DUF2809"/>
</dbReference>
<reference evidence="2" key="1">
    <citation type="submission" date="2022-08" db="EMBL/GenBank/DDBJ databases">
        <title>The genomic sequence of strain Paenibacillus sp. SCIV0701.</title>
        <authorList>
            <person name="Zhao H."/>
        </authorList>
    </citation>
    <scope>NUCLEOTIDE SEQUENCE</scope>
    <source>
        <strain evidence="2">SCIV0701</strain>
    </source>
</reference>
<proteinExistence type="predicted"/>
<evidence type="ECO:0000313" key="2">
    <source>
        <dbReference type="EMBL" id="MCR2805928.1"/>
    </source>
</evidence>
<dbReference type="Proteomes" id="UP001141950">
    <property type="component" value="Unassembled WGS sequence"/>
</dbReference>
<feature type="transmembrane region" description="Helical" evidence="1">
    <location>
        <begin position="35"/>
        <end position="56"/>
    </location>
</feature>
<keyword evidence="1" id="KW-0472">Membrane</keyword>